<dbReference type="AlphaFoldDB" id="A0A1S8KQP1"/>
<dbReference type="GO" id="GO:0015833">
    <property type="term" value="P:peptide transport"/>
    <property type="evidence" value="ECO:0007669"/>
    <property type="project" value="TreeGrafter"/>
</dbReference>
<dbReference type="InterPro" id="IPR000914">
    <property type="entry name" value="SBP_5_dom"/>
</dbReference>
<dbReference type="GO" id="GO:0043190">
    <property type="term" value="C:ATP-binding cassette (ABC) transporter complex"/>
    <property type="evidence" value="ECO:0007669"/>
    <property type="project" value="InterPro"/>
</dbReference>
<dbReference type="PROSITE" id="PS51257">
    <property type="entry name" value="PROKAR_LIPOPROTEIN"/>
    <property type="match status" value="1"/>
</dbReference>
<feature type="domain" description="Solute-binding protein family 5" evidence="2">
    <location>
        <begin position="120"/>
        <end position="512"/>
    </location>
</feature>
<proteinExistence type="predicted"/>
<dbReference type="PIRSF" id="PIRSF002741">
    <property type="entry name" value="MppA"/>
    <property type="match status" value="1"/>
</dbReference>
<dbReference type="InterPro" id="IPR039424">
    <property type="entry name" value="SBP_5"/>
</dbReference>
<feature type="signal peptide" evidence="1">
    <location>
        <begin position="1"/>
        <end position="21"/>
    </location>
</feature>
<keyword evidence="1" id="KW-0732">Signal</keyword>
<accession>A0A1S8KQP1</accession>
<evidence type="ECO:0000259" key="2">
    <source>
        <dbReference type="Pfam" id="PF00496"/>
    </source>
</evidence>
<dbReference type="SUPFAM" id="SSF53850">
    <property type="entry name" value="Periplasmic binding protein-like II"/>
    <property type="match status" value="1"/>
</dbReference>
<comment type="caution">
    <text evidence="3">The sequence shown here is derived from an EMBL/GenBank/DDBJ whole genome shotgun (WGS) entry which is preliminary data.</text>
</comment>
<protein>
    <submittedName>
        <fullName evidence="3">Oligopeptide ABC transporter substrate-binding protein</fullName>
    </submittedName>
</protein>
<dbReference type="Proteomes" id="UP000190409">
    <property type="component" value="Unassembled WGS sequence"/>
</dbReference>
<dbReference type="Gene3D" id="3.40.190.10">
    <property type="entry name" value="Periplasmic binding protein-like II"/>
    <property type="match status" value="1"/>
</dbReference>
<organism evidence="3 4">
    <name type="scientific">Dolosigranulum pigrum</name>
    <dbReference type="NCBI Taxonomy" id="29394"/>
    <lineage>
        <taxon>Bacteria</taxon>
        <taxon>Bacillati</taxon>
        <taxon>Bacillota</taxon>
        <taxon>Bacilli</taxon>
        <taxon>Lactobacillales</taxon>
        <taxon>Carnobacteriaceae</taxon>
        <taxon>Dolosigranulum</taxon>
    </lineage>
</organism>
<evidence type="ECO:0000313" key="4">
    <source>
        <dbReference type="Proteomes" id="UP000190409"/>
    </source>
</evidence>
<dbReference type="InterPro" id="IPR030678">
    <property type="entry name" value="Peptide/Ni-bd"/>
</dbReference>
<reference evidence="3 4" key="1">
    <citation type="submission" date="2017-01" db="EMBL/GenBank/DDBJ databases">
        <title>Complete Genome Sequence of Dolosigranulum pigrum isolated from a Patient with interstitial lung disease.</title>
        <authorList>
            <person name="Mukhopadhyay R."/>
            <person name="Joaquin J."/>
            <person name="Hogue R."/>
            <person name="Fitzgerald S."/>
            <person name="Jospin G."/>
            <person name="Eisen J.A."/>
            <person name="Chaturvedi V."/>
        </authorList>
    </citation>
    <scope>NUCLEOTIDE SEQUENCE [LARGE SCALE GENOMIC DNA]</scope>
    <source>
        <strain evidence="3 4">15S00348</strain>
    </source>
</reference>
<feature type="chain" id="PRO_5038390733" evidence="1">
    <location>
        <begin position="22"/>
        <end position="613"/>
    </location>
</feature>
<gene>
    <name evidence="3" type="ORF">BWX42_09855</name>
</gene>
<name>A0A1S8KQP1_9LACT</name>
<dbReference type="EMBL" id="MUYF01000003">
    <property type="protein sequence ID" value="OOL81953.1"/>
    <property type="molecule type" value="Genomic_DNA"/>
</dbReference>
<dbReference type="Gene3D" id="3.10.105.10">
    <property type="entry name" value="Dipeptide-binding Protein, Domain 3"/>
    <property type="match status" value="1"/>
</dbReference>
<dbReference type="GO" id="GO:1904680">
    <property type="term" value="F:peptide transmembrane transporter activity"/>
    <property type="evidence" value="ECO:0007669"/>
    <property type="project" value="TreeGrafter"/>
</dbReference>
<dbReference type="RefSeq" id="WP_077863321.1">
    <property type="nucleotide sequence ID" value="NZ_CP040421.1"/>
</dbReference>
<dbReference type="GO" id="GO:0042597">
    <property type="term" value="C:periplasmic space"/>
    <property type="evidence" value="ECO:0007669"/>
    <property type="project" value="UniProtKB-ARBA"/>
</dbReference>
<evidence type="ECO:0000313" key="3">
    <source>
        <dbReference type="EMBL" id="OOL81953.1"/>
    </source>
</evidence>
<sequence length="613" mass="68230">MKLSKKHAFLATTASLTLLLAACGAGGGASQESTAEVQEDVPVGERDYSIGYEDHVINEGDPIEGGELQVGVVTESAWKGVFSITHYQDSVDSTLMGPMLGSLLAEDENYQLVGGEEYGTAADIEIDEEAKTVTLTVRDGVTWHDGEPLTANDIVFAHELVGHPDYRGVRYGDDLMNVVGMEEYHNGEADTISGLTLSDDNMSVTIEYKEFNPNMRSSGGGIYAYAEPRHHLEDVAVDKIEASDEVRVNPLGFGPFKVKSISDTAVQYEAYDDYYLGAPKVDGMVLSRISKNNVVSSLSSGQFDWVRGMPLDMYESYQDGIPGYTTLGHLDNYYGYTGFKLGEWNADEGKVNYNPDAKMADKNLRKAMAHALNIDEMVQSFYHGTRFRATTMLPPTFAQYFNEDIEGFPYDVDKANQLLDEAGYEWEGEPGEGYRLDKDGNPLKIKMIAMTGADESLFLFYQQSWAAIGLDVQYELLEMNAFYDDVLNDAEGIDVFLGAWGVGHDPTPHGLYGPHSAFNYSRYESEEHNELLADIQSAEAHDLEYRTEAFHKWQEFFMEEAPVFPTVWTTNLTLVNNRVSAYVHSNKPGMGKEYETYGLHNIELLADQPMTTE</sequence>
<dbReference type="PANTHER" id="PTHR30290">
    <property type="entry name" value="PERIPLASMIC BINDING COMPONENT OF ABC TRANSPORTER"/>
    <property type="match status" value="1"/>
</dbReference>
<dbReference type="Pfam" id="PF00496">
    <property type="entry name" value="SBP_bac_5"/>
    <property type="match status" value="1"/>
</dbReference>
<evidence type="ECO:0000256" key="1">
    <source>
        <dbReference type="SAM" id="SignalP"/>
    </source>
</evidence>
<dbReference type="CDD" id="cd08510">
    <property type="entry name" value="PBP2_Lactococcal_OppA_like"/>
    <property type="match status" value="1"/>
</dbReference>